<feature type="domain" description="Haem-binding uptake Tiki superfamily ChaN" evidence="2">
    <location>
        <begin position="47"/>
        <end position="252"/>
    </location>
</feature>
<dbReference type="SUPFAM" id="SSF159501">
    <property type="entry name" value="EreA/ChaN-like"/>
    <property type="match status" value="1"/>
</dbReference>
<dbReference type="Proteomes" id="UP000245702">
    <property type="component" value="Unassembled WGS sequence"/>
</dbReference>
<comment type="caution">
    <text evidence="3">The sequence shown here is derived from an EMBL/GenBank/DDBJ whole genome shotgun (WGS) entry which is preliminary data.</text>
</comment>
<sequence length="296" mass="33484">MMSIIKYIVAVIVLLTMPNAVQAAQADYRIYTVAGQETTVEAMAGLIQQYDVLVFGEYHDNAVLHALELELLQRTFAHQPGLAVSLEMFERDVQGQLDDYLAGQITEQEFLAKSRPWNNYQEAYRPLVAFAGVNSLPVIAANIPRTLAAQYAKTGSLTQIAPEMTGYLPQLHLTPDGEYRERFLAHMTEIGKAGTMPVSPDKLEDYYKAQCLKDDTMAESIANYRQAHPEYKIIHYQGDFHSKWRLGVVEKLQLLQPDLRIAVITPVYLEDSADIPDLLKQHQQAGDWIVFVRRQS</sequence>
<accession>A0ABP2CAT7</accession>
<gene>
    <name evidence="3" type="ORF">SSPH_01933</name>
</gene>
<keyword evidence="1" id="KW-0732">Signal</keyword>
<evidence type="ECO:0000259" key="2">
    <source>
        <dbReference type="Pfam" id="PF04187"/>
    </source>
</evidence>
<keyword evidence="4" id="KW-1185">Reference proteome</keyword>
<evidence type="ECO:0000313" key="3">
    <source>
        <dbReference type="EMBL" id="CVK19283.1"/>
    </source>
</evidence>
<name>A0ABP2CAT7_9FIRM</name>
<feature type="chain" id="PRO_5046654299" description="Haem-binding uptake Tiki superfamily ChaN domain-containing protein" evidence="1">
    <location>
        <begin position="24"/>
        <end position="296"/>
    </location>
</feature>
<dbReference type="Pfam" id="PF04187">
    <property type="entry name" value="Cofac_haem_bdg"/>
    <property type="match status" value="1"/>
</dbReference>
<dbReference type="Gene3D" id="3.40.50.11550">
    <property type="match status" value="1"/>
</dbReference>
<dbReference type="RefSeq" id="WP_083945550.1">
    <property type="nucleotide sequence ID" value="NZ_CP146991.1"/>
</dbReference>
<reference evidence="3 4" key="1">
    <citation type="submission" date="2016-01" db="EMBL/GenBank/DDBJ databases">
        <authorList>
            <person name="Brown R."/>
        </authorList>
    </citation>
    <scope>NUCLEOTIDE SEQUENCE [LARGE SCALE GENOMIC DNA]</scope>
    <source>
        <strain evidence="3">Sporomusa sphaeroides DSM 2875</strain>
    </source>
</reference>
<organism evidence="3 4">
    <name type="scientific">Sporomusa sphaeroides DSM 2875</name>
    <dbReference type="NCBI Taxonomy" id="1337886"/>
    <lineage>
        <taxon>Bacteria</taxon>
        <taxon>Bacillati</taxon>
        <taxon>Bacillota</taxon>
        <taxon>Negativicutes</taxon>
        <taxon>Selenomonadales</taxon>
        <taxon>Sporomusaceae</taxon>
        <taxon>Sporomusa</taxon>
    </lineage>
</organism>
<feature type="signal peptide" evidence="1">
    <location>
        <begin position="1"/>
        <end position="23"/>
    </location>
</feature>
<proteinExistence type="predicted"/>
<protein>
    <recommendedName>
        <fullName evidence="2">Haem-binding uptake Tiki superfamily ChaN domain-containing protein</fullName>
    </recommendedName>
</protein>
<evidence type="ECO:0000313" key="4">
    <source>
        <dbReference type="Proteomes" id="UP000245702"/>
    </source>
</evidence>
<dbReference type="CDD" id="cd14727">
    <property type="entry name" value="ChanN-like"/>
    <property type="match status" value="1"/>
</dbReference>
<dbReference type="EMBL" id="FCOW01000008">
    <property type="protein sequence ID" value="CVK19283.1"/>
    <property type="molecule type" value="Genomic_DNA"/>
</dbReference>
<evidence type="ECO:0000256" key="1">
    <source>
        <dbReference type="SAM" id="SignalP"/>
    </source>
</evidence>
<dbReference type="InterPro" id="IPR007314">
    <property type="entry name" value="Cofac_haem-bd_dom"/>
</dbReference>